<organism evidence="2 3">
    <name type="scientific">Sphingomonas prati</name>
    <dbReference type="NCBI Taxonomy" id="1843237"/>
    <lineage>
        <taxon>Bacteria</taxon>
        <taxon>Pseudomonadati</taxon>
        <taxon>Pseudomonadota</taxon>
        <taxon>Alphaproteobacteria</taxon>
        <taxon>Sphingomonadales</taxon>
        <taxon>Sphingomonadaceae</taxon>
        <taxon>Sphingomonas</taxon>
    </lineage>
</organism>
<evidence type="ECO:0000256" key="1">
    <source>
        <dbReference type="SAM" id="MobiDB-lite"/>
    </source>
</evidence>
<dbReference type="AlphaFoldDB" id="A0A7W9BV47"/>
<protein>
    <submittedName>
        <fullName evidence="2">Uncharacterized protein</fullName>
    </submittedName>
</protein>
<comment type="caution">
    <text evidence="2">The sequence shown here is derived from an EMBL/GenBank/DDBJ whole genome shotgun (WGS) entry which is preliminary data.</text>
</comment>
<dbReference type="EMBL" id="JACIJR010000008">
    <property type="protein sequence ID" value="MBB5730693.1"/>
    <property type="molecule type" value="Genomic_DNA"/>
</dbReference>
<accession>A0A7W9BV47</accession>
<dbReference type="OrthoDB" id="7573820at2"/>
<reference evidence="2 3" key="1">
    <citation type="submission" date="2020-08" db="EMBL/GenBank/DDBJ databases">
        <title>Genomic Encyclopedia of Type Strains, Phase IV (KMG-IV): sequencing the most valuable type-strain genomes for metagenomic binning, comparative biology and taxonomic classification.</title>
        <authorList>
            <person name="Goeker M."/>
        </authorList>
    </citation>
    <scope>NUCLEOTIDE SEQUENCE [LARGE SCALE GENOMIC DNA]</scope>
    <source>
        <strain evidence="2 3">DSM 103336</strain>
    </source>
</reference>
<evidence type="ECO:0000313" key="3">
    <source>
        <dbReference type="Proteomes" id="UP000546701"/>
    </source>
</evidence>
<dbReference type="RefSeq" id="WP_157177740.1">
    <property type="nucleotide sequence ID" value="NZ_BMJP01000006.1"/>
</dbReference>
<feature type="region of interest" description="Disordered" evidence="1">
    <location>
        <begin position="60"/>
        <end position="109"/>
    </location>
</feature>
<evidence type="ECO:0000313" key="2">
    <source>
        <dbReference type="EMBL" id="MBB5730693.1"/>
    </source>
</evidence>
<proteinExistence type="predicted"/>
<dbReference type="Proteomes" id="UP000546701">
    <property type="component" value="Unassembled WGS sequence"/>
</dbReference>
<gene>
    <name evidence="2" type="ORF">FHS99_003199</name>
</gene>
<sequence length="109" mass="11635">MTEPEWTKMDLDLAHSMLEGGATLEQIARRLGRTEDDIAAILPTALAHDSAVPVQDANHGANAWFGADEEGDVPPPTGRPLDDPAAWVHTDDDDDAAPTMPADPTPKDL</sequence>
<name>A0A7W9BV47_9SPHN</name>
<keyword evidence="3" id="KW-1185">Reference proteome</keyword>